<keyword evidence="5" id="KW-0813">Transport</keyword>
<evidence type="ECO:0000256" key="2">
    <source>
        <dbReference type="ARBA" id="ARBA00009696"/>
    </source>
</evidence>
<keyword evidence="9" id="KW-0564">Palmitate</keyword>
<keyword evidence="11" id="KW-0998">Cell outer membrane</keyword>
<evidence type="ECO:0000256" key="12">
    <source>
        <dbReference type="ARBA" id="ARBA00023288"/>
    </source>
</evidence>
<dbReference type="GO" id="GO:0009279">
    <property type="term" value="C:cell outer membrane"/>
    <property type="evidence" value="ECO:0007669"/>
    <property type="project" value="UniProtKB-SubCell"/>
</dbReference>
<dbReference type="HOGENOM" id="CLU_092816_4_0_4"/>
<keyword evidence="8" id="KW-0472">Membrane</keyword>
<dbReference type="Gene3D" id="2.50.20.10">
    <property type="entry name" value="Lipoprotein localisation LolA/LolB/LppX"/>
    <property type="match status" value="1"/>
</dbReference>
<dbReference type="GO" id="GO:0015031">
    <property type="term" value="P:protein transport"/>
    <property type="evidence" value="ECO:0007669"/>
    <property type="project" value="UniProtKB-KW"/>
</dbReference>
<evidence type="ECO:0000256" key="8">
    <source>
        <dbReference type="ARBA" id="ARBA00023136"/>
    </source>
</evidence>
<keyword evidence="7" id="KW-0653">Protein transport</keyword>
<evidence type="ECO:0000256" key="1">
    <source>
        <dbReference type="ARBA" id="ARBA00004459"/>
    </source>
</evidence>
<comment type="subunit">
    <text evidence="3">Monomer.</text>
</comment>
<sequence length="171" mass="17871">MLAPGLQAGRRGFLAAGGATLLLIAGCAQLTGGSSAPRGSDSWSGRMSLRIDSEPVQTFSALFELRGSADAGELTLTTPIGNTLAQLHWSPGEALLKNGSDTRRYESVDALIEAATGAAIPVGALFGWLAGRNESVPGWRPDLGQLANGRLQATRESPSPRADLRIVFERS</sequence>
<dbReference type="Pfam" id="PF03550">
    <property type="entry name" value="LolB"/>
    <property type="match status" value="1"/>
</dbReference>
<evidence type="ECO:0000256" key="3">
    <source>
        <dbReference type="ARBA" id="ARBA00011245"/>
    </source>
</evidence>
<dbReference type="InterPro" id="IPR004565">
    <property type="entry name" value="OM_lipoprot_LolB"/>
</dbReference>
<gene>
    <name evidence="13" type="ordered locus">Varpa_4996</name>
</gene>
<dbReference type="STRING" id="595537.Varpa_4996"/>
<organism evidence="13 14">
    <name type="scientific">Variovorax paradoxus (strain EPS)</name>
    <dbReference type="NCBI Taxonomy" id="595537"/>
    <lineage>
        <taxon>Bacteria</taxon>
        <taxon>Pseudomonadati</taxon>
        <taxon>Pseudomonadota</taxon>
        <taxon>Betaproteobacteria</taxon>
        <taxon>Burkholderiales</taxon>
        <taxon>Comamonadaceae</taxon>
        <taxon>Variovorax</taxon>
    </lineage>
</organism>
<accession>E6V277</accession>
<reference evidence="14" key="1">
    <citation type="submission" date="2010-12" db="EMBL/GenBank/DDBJ databases">
        <title>Complete sequence of Variovorax paradoxus EPS.</title>
        <authorList>
            <consortium name="US DOE Joint Genome Institute"/>
            <person name="Lucas S."/>
            <person name="Copeland A."/>
            <person name="Lapidus A."/>
            <person name="Cheng J.-F."/>
            <person name="Goodwin L."/>
            <person name="Pitluck S."/>
            <person name="Teshima H."/>
            <person name="Detter J.C."/>
            <person name="Han C."/>
            <person name="Tapia R."/>
            <person name="Land M."/>
            <person name="Hauser L."/>
            <person name="Kyrpides N."/>
            <person name="Ivanova N."/>
            <person name="Ovchinnikova G."/>
            <person name="Orwin P."/>
            <person name="Han J.-I.G."/>
            <person name="Woyke T."/>
        </authorList>
    </citation>
    <scope>NUCLEOTIDE SEQUENCE [LARGE SCALE GENOMIC DNA]</scope>
    <source>
        <strain evidence="14">EPS</strain>
    </source>
</reference>
<dbReference type="SUPFAM" id="SSF89392">
    <property type="entry name" value="Prokaryotic lipoproteins and lipoprotein localization factors"/>
    <property type="match status" value="1"/>
</dbReference>
<keyword evidence="12 13" id="KW-0449">Lipoprotein</keyword>
<protein>
    <recommendedName>
        <fullName evidence="4">Outer-membrane lipoprotein LolB</fullName>
    </recommendedName>
</protein>
<evidence type="ECO:0000256" key="4">
    <source>
        <dbReference type="ARBA" id="ARBA00016202"/>
    </source>
</evidence>
<evidence type="ECO:0000256" key="5">
    <source>
        <dbReference type="ARBA" id="ARBA00022448"/>
    </source>
</evidence>
<name>E6V277_VARPE</name>
<keyword evidence="10" id="KW-0143">Chaperone</keyword>
<evidence type="ECO:0000256" key="10">
    <source>
        <dbReference type="ARBA" id="ARBA00023186"/>
    </source>
</evidence>
<proteinExistence type="inferred from homology"/>
<dbReference type="EMBL" id="CP002417">
    <property type="protein sequence ID" value="ADU39156.1"/>
    <property type="molecule type" value="Genomic_DNA"/>
</dbReference>
<evidence type="ECO:0000256" key="6">
    <source>
        <dbReference type="ARBA" id="ARBA00022729"/>
    </source>
</evidence>
<evidence type="ECO:0000256" key="11">
    <source>
        <dbReference type="ARBA" id="ARBA00023237"/>
    </source>
</evidence>
<evidence type="ECO:0000256" key="7">
    <source>
        <dbReference type="ARBA" id="ARBA00022927"/>
    </source>
</evidence>
<comment type="similarity">
    <text evidence="2">Belongs to the LolB family.</text>
</comment>
<evidence type="ECO:0000313" key="13">
    <source>
        <dbReference type="EMBL" id="ADU39156.1"/>
    </source>
</evidence>
<evidence type="ECO:0000256" key="9">
    <source>
        <dbReference type="ARBA" id="ARBA00023139"/>
    </source>
</evidence>
<dbReference type="eggNOG" id="COG3017">
    <property type="taxonomic scope" value="Bacteria"/>
</dbReference>
<dbReference type="AlphaFoldDB" id="E6V277"/>
<dbReference type="InterPro" id="IPR029046">
    <property type="entry name" value="LolA/LolB/LppX"/>
</dbReference>
<dbReference type="Proteomes" id="UP000008917">
    <property type="component" value="Chromosome"/>
</dbReference>
<evidence type="ECO:0000313" key="14">
    <source>
        <dbReference type="Proteomes" id="UP000008917"/>
    </source>
</evidence>
<dbReference type="KEGG" id="vpe:Varpa_4996"/>
<keyword evidence="6" id="KW-0732">Signal</keyword>
<comment type="subcellular location">
    <subcellularLocation>
        <location evidence="1">Cell outer membrane</location>
        <topology evidence="1">Lipid-anchor</topology>
    </subcellularLocation>
</comment>
<reference evidence="13 14" key="2">
    <citation type="journal article" date="2013" name="Genome Announc.">
        <title>Genome of the Root-Associated Plant Growth-Promoting Bacterium Variovorax paradoxus Strain EPS.</title>
        <authorList>
            <person name="Han J.I."/>
            <person name="Spain J.C."/>
            <person name="Leadbetter J.R."/>
            <person name="Ovchinnikova G."/>
            <person name="Goodwin L.A."/>
            <person name="Han C.S."/>
            <person name="Woyke T."/>
            <person name="Davenport K.W."/>
            <person name="Orwin P.M."/>
        </authorList>
    </citation>
    <scope>NUCLEOTIDE SEQUENCE [LARGE SCALE GENOMIC DNA]</scope>
    <source>
        <strain evidence="13 14">EPS</strain>
    </source>
</reference>